<evidence type="ECO:0000313" key="2">
    <source>
        <dbReference type="EMBL" id="ADN76095.1"/>
    </source>
</evidence>
<proteinExistence type="predicted"/>
<reference evidence="2 3" key="1">
    <citation type="journal article" date="2010" name="Stand. Genomic Sci.">
        <title>Complete genome sequence of Ferrimonas balearica type strain (PAT).</title>
        <authorList>
            <person name="Nolan M."/>
            <person name="Sikorski J."/>
            <person name="Davenport K."/>
            <person name="Lucas S."/>
            <person name="Glavina Del Rio T."/>
            <person name="Tice H."/>
            <person name="Cheng J."/>
            <person name="Goodwin L."/>
            <person name="Pitluck S."/>
            <person name="Liolios K."/>
            <person name="Ivanova N."/>
            <person name="Mavromatis K."/>
            <person name="Ovchinnikova G."/>
            <person name="Pati A."/>
            <person name="Chen A."/>
            <person name="Palaniappan K."/>
            <person name="Land M."/>
            <person name="Hauser L."/>
            <person name="Chang Y."/>
            <person name="Jeffries C."/>
            <person name="Tapia R."/>
            <person name="Brettin T."/>
            <person name="Detter J."/>
            <person name="Han C."/>
            <person name="Yasawong M."/>
            <person name="Rohde M."/>
            <person name="Tindall B."/>
            <person name="Goker M."/>
            <person name="Woyke T."/>
            <person name="Bristow J."/>
            <person name="Eisen J."/>
            <person name="Markowitz V."/>
            <person name="Hugenholtz P."/>
            <person name="Kyrpides N."/>
            <person name="Klenk H."/>
            <person name="Lapidus A."/>
        </authorList>
    </citation>
    <scope>NUCLEOTIDE SEQUENCE [LARGE SCALE GENOMIC DNA]</scope>
    <source>
        <strain evidence="3">DSM 9799 / CCM 4581 / KCTC 23876 / PAT</strain>
    </source>
</reference>
<evidence type="ECO:0008006" key="4">
    <source>
        <dbReference type="Google" id="ProtNLM"/>
    </source>
</evidence>
<gene>
    <name evidence="2" type="ordered locus">Fbal_1892</name>
</gene>
<dbReference type="NCBIfam" id="TIGR03501">
    <property type="entry name" value="GlyGly_CTERM"/>
    <property type="match status" value="1"/>
</dbReference>
<dbReference type="GeneID" id="67182106"/>
<dbReference type="OrthoDB" id="6271264at2"/>
<dbReference type="Pfam" id="PF11949">
    <property type="entry name" value="DUF3466"/>
    <property type="match status" value="1"/>
</dbReference>
<sequence length="682" mass="74219">MSPTLFATRKVAVAVSAAMALGATSVQAEANWPAYEIQNINEVFSIRGTLDNSRNGYGAAFAGETALGIAKGVNDATTSEDDNVIDDVVDAILPEESATTNSIYRPFNGNNFLFEQSAATNWEPAYVPLLENTPPVLNPDEDENPDAIPRTNAFYFDATPLGLRTGSTSALQATPLPNENCDPAENSDCSEFLYYRDFESRAFVQSDAGYLLLPPEAASMAYVTADEDLDPTPVQTGGSSVATAVNDNGVVVGYASTEFSETAGDNIDLCIEALADEDSETVPLPIEACVQNLQNGSVIGYQTRGYVWQVDTSSMSIVSQQPLPLTFTPSELPTESDRDNVYLGQALGLSDGNNDFIVGRGNQLSKSDRPLSTLYAQAWKANGGDYSTYLIGPTVEDSERVEQSIAYDVNDSGLAVGVVRRWIDGYVRNKFAVVDLSAEPEEYRDGQRYMFTEPNDFFDSQSDLASIGRSINNNGIVVGNIEVDRVKNLPRRVRAFAYDHTNEDFINLNELLTCDSRGYVPAQEGDEGVEIDEAGNLWKSYTVVDDENFSTTITYNVEITLVDANQIDDNGNIVATALVRLPRVKTEEVEETDEDGNTTIRTVVVIDEATGKPVIETDANGNPTTNQVPRSVVLKPVDAAQTCTLTIEDGLNPPPNERQGASFGWAWLMALAPLAWWRRRQS</sequence>
<dbReference type="InterPro" id="IPR022562">
    <property type="entry name" value="DUF3466"/>
</dbReference>
<keyword evidence="3" id="KW-1185">Reference proteome</keyword>
<dbReference type="STRING" id="550540.Fbal_1892"/>
<dbReference type="RefSeq" id="WP_013345401.1">
    <property type="nucleotide sequence ID" value="NC_014541.1"/>
</dbReference>
<evidence type="ECO:0000256" key="1">
    <source>
        <dbReference type="SAM" id="SignalP"/>
    </source>
</evidence>
<feature type="chain" id="PRO_5003151720" description="DUF3466 family protein" evidence="1">
    <location>
        <begin position="29"/>
        <end position="682"/>
    </location>
</feature>
<dbReference type="eggNOG" id="COG5563">
    <property type="taxonomic scope" value="Bacteria"/>
</dbReference>
<dbReference type="InterPro" id="IPR020008">
    <property type="entry name" value="GlyGly_CTERM"/>
</dbReference>
<protein>
    <recommendedName>
        <fullName evidence="4">DUF3466 family protein</fullName>
    </recommendedName>
</protein>
<keyword evidence="1" id="KW-0732">Signal</keyword>
<dbReference type="EMBL" id="CP002209">
    <property type="protein sequence ID" value="ADN76095.1"/>
    <property type="molecule type" value="Genomic_DNA"/>
</dbReference>
<dbReference type="Proteomes" id="UP000006683">
    <property type="component" value="Chromosome"/>
</dbReference>
<dbReference type="KEGG" id="fbl:Fbal_1892"/>
<dbReference type="HOGENOM" id="CLU_437360_0_0_6"/>
<feature type="signal peptide" evidence="1">
    <location>
        <begin position="1"/>
        <end position="28"/>
    </location>
</feature>
<dbReference type="AlphaFoldDB" id="E1ST48"/>
<organism evidence="2 3">
    <name type="scientific">Ferrimonas balearica (strain DSM 9799 / CCM 4581 / KCTC 23876 / PAT)</name>
    <dbReference type="NCBI Taxonomy" id="550540"/>
    <lineage>
        <taxon>Bacteria</taxon>
        <taxon>Pseudomonadati</taxon>
        <taxon>Pseudomonadota</taxon>
        <taxon>Gammaproteobacteria</taxon>
        <taxon>Alteromonadales</taxon>
        <taxon>Ferrimonadaceae</taxon>
        <taxon>Ferrimonas</taxon>
    </lineage>
</organism>
<evidence type="ECO:0000313" key="3">
    <source>
        <dbReference type="Proteomes" id="UP000006683"/>
    </source>
</evidence>
<accession>E1ST48</accession>
<name>E1ST48_FERBD</name>